<reference evidence="1" key="1">
    <citation type="submission" date="2019-08" db="EMBL/GenBank/DDBJ databases">
        <authorList>
            <person name="Kucharzyk K."/>
            <person name="Murdoch R.W."/>
            <person name="Higgins S."/>
            <person name="Loffler F."/>
        </authorList>
    </citation>
    <scope>NUCLEOTIDE SEQUENCE</scope>
</reference>
<sequence>MANKININGKEYSEREIKTIVINGIEQSSNVISSANNKGGENISVDLTVSTEYNKEPIVESQDIKAMQSIENIDVKENSSKQSYINRIFKSITNFIKKILKR</sequence>
<comment type="caution">
    <text evidence="1">The sequence shown here is derived from an EMBL/GenBank/DDBJ whole genome shotgun (WGS) entry which is preliminary data.</text>
</comment>
<gene>
    <name evidence="1" type="ORF">SDC9_165158</name>
</gene>
<name>A0A645G0U1_9ZZZZ</name>
<dbReference type="AlphaFoldDB" id="A0A645G0U1"/>
<accession>A0A645G0U1</accession>
<organism evidence="1">
    <name type="scientific">bioreactor metagenome</name>
    <dbReference type="NCBI Taxonomy" id="1076179"/>
    <lineage>
        <taxon>unclassified sequences</taxon>
        <taxon>metagenomes</taxon>
        <taxon>ecological metagenomes</taxon>
    </lineage>
</organism>
<protein>
    <submittedName>
        <fullName evidence="1">Uncharacterized protein</fullName>
    </submittedName>
</protein>
<evidence type="ECO:0000313" key="1">
    <source>
        <dbReference type="EMBL" id="MPN17803.1"/>
    </source>
</evidence>
<proteinExistence type="predicted"/>
<dbReference type="EMBL" id="VSSQ01065004">
    <property type="protein sequence ID" value="MPN17803.1"/>
    <property type="molecule type" value="Genomic_DNA"/>
</dbReference>